<evidence type="ECO:0000313" key="4">
    <source>
        <dbReference type="Proteomes" id="UP000184383"/>
    </source>
</evidence>
<gene>
    <name evidence="3" type="ORF">ASPWEDRAFT_554583</name>
</gene>
<evidence type="ECO:0000313" key="3">
    <source>
        <dbReference type="EMBL" id="OJJ34037.1"/>
    </source>
</evidence>
<evidence type="ECO:0008006" key="5">
    <source>
        <dbReference type="Google" id="ProtNLM"/>
    </source>
</evidence>
<dbReference type="Pfam" id="PF22041">
    <property type="entry name" value="GST_C_7"/>
    <property type="match status" value="1"/>
</dbReference>
<dbReference type="SUPFAM" id="SSF47616">
    <property type="entry name" value="GST C-terminal domain-like"/>
    <property type="match status" value="1"/>
</dbReference>
<dbReference type="InterPro" id="IPR036282">
    <property type="entry name" value="Glutathione-S-Trfase_C_sf"/>
</dbReference>
<feature type="domain" description="Glutathione S-transferase UstS-like C-terminal" evidence="2">
    <location>
        <begin position="124"/>
        <end position="249"/>
    </location>
</feature>
<organism evidence="3 4">
    <name type="scientific">Aspergillus wentii DTO 134E9</name>
    <dbReference type="NCBI Taxonomy" id="1073089"/>
    <lineage>
        <taxon>Eukaryota</taxon>
        <taxon>Fungi</taxon>
        <taxon>Dikarya</taxon>
        <taxon>Ascomycota</taxon>
        <taxon>Pezizomycotina</taxon>
        <taxon>Eurotiomycetes</taxon>
        <taxon>Eurotiomycetidae</taxon>
        <taxon>Eurotiales</taxon>
        <taxon>Aspergillaceae</taxon>
        <taxon>Aspergillus</taxon>
        <taxon>Aspergillus subgen. Cremei</taxon>
    </lineage>
</organism>
<dbReference type="RefSeq" id="XP_040687713.1">
    <property type="nucleotide sequence ID" value="XM_040838216.1"/>
</dbReference>
<protein>
    <recommendedName>
        <fullName evidence="5">GST N-terminal domain-containing protein</fullName>
    </recommendedName>
</protein>
<keyword evidence="4" id="KW-1185">Reference proteome</keyword>
<dbReference type="SUPFAM" id="SSF52833">
    <property type="entry name" value="Thioredoxin-like"/>
    <property type="match status" value="1"/>
</dbReference>
<accession>A0A1L9RGQ7</accession>
<dbReference type="AlphaFoldDB" id="A0A1L9RGQ7"/>
<dbReference type="InterPro" id="IPR004045">
    <property type="entry name" value="Glutathione_S-Trfase_N"/>
</dbReference>
<feature type="domain" description="GST N-terminal" evidence="1">
    <location>
        <begin position="23"/>
        <end position="97"/>
    </location>
</feature>
<name>A0A1L9RGQ7_ASPWE</name>
<evidence type="ECO:0000259" key="2">
    <source>
        <dbReference type="Pfam" id="PF22041"/>
    </source>
</evidence>
<dbReference type="Gene3D" id="1.20.1050.10">
    <property type="match status" value="1"/>
</dbReference>
<dbReference type="Gene3D" id="3.40.30.10">
    <property type="entry name" value="Glutaredoxin"/>
    <property type="match status" value="1"/>
</dbReference>
<dbReference type="EMBL" id="KV878213">
    <property type="protein sequence ID" value="OJJ34037.1"/>
    <property type="molecule type" value="Genomic_DNA"/>
</dbReference>
<dbReference type="OrthoDB" id="4951845at2759"/>
<dbReference type="VEuPathDB" id="FungiDB:ASPWEDRAFT_554583"/>
<dbReference type="STRING" id="1073089.A0A1L9RGQ7"/>
<dbReference type="InterPro" id="IPR054416">
    <property type="entry name" value="GST_UstS-like_C"/>
</dbReference>
<dbReference type="InterPro" id="IPR036249">
    <property type="entry name" value="Thioredoxin-like_sf"/>
</dbReference>
<dbReference type="Pfam" id="PF13409">
    <property type="entry name" value="GST_N_2"/>
    <property type="match status" value="1"/>
</dbReference>
<dbReference type="Proteomes" id="UP000184383">
    <property type="component" value="Unassembled WGS sequence"/>
</dbReference>
<proteinExistence type="predicted"/>
<sequence>MADIPPIHFFDIASTLPGPSQSWSFNTLKTRLVLNYKRIPYTQSFIAYPDIAPVLVNLSVPPHPEGTPYTLPAIHIPSTPKSATIMDSLPIASYIDQVYPSPPLFPSVDASFALTLAVGKIVGKVASKGFVLIEPRVVDILDPRGREYFIKTRSALFGQPLSEVRPRDAASVRAITDAAKREMDILAQMLRGRLGKKGPFFEGEKPGYADFIVVAFLVWCERVDKEFHLALMSVGSGEFKALYDACLPWVEGQGEEKKWEVPRYSNKSIQRLVL</sequence>
<dbReference type="GeneID" id="63754064"/>
<evidence type="ECO:0000259" key="1">
    <source>
        <dbReference type="Pfam" id="PF13409"/>
    </source>
</evidence>
<reference evidence="4" key="1">
    <citation type="journal article" date="2017" name="Genome Biol.">
        <title>Comparative genomics reveals high biological diversity and specific adaptations in the industrially and medically important fungal genus Aspergillus.</title>
        <authorList>
            <person name="de Vries R.P."/>
            <person name="Riley R."/>
            <person name="Wiebenga A."/>
            <person name="Aguilar-Osorio G."/>
            <person name="Amillis S."/>
            <person name="Uchima C.A."/>
            <person name="Anderluh G."/>
            <person name="Asadollahi M."/>
            <person name="Askin M."/>
            <person name="Barry K."/>
            <person name="Battaglia E."/>
            <person name="Bayram O."/>
            <person name="Benocci T."/>
            <person name="Braus-Stromeyer S.A."/>
            <person name="Caldana C."/>
            <person name="Canovas D."/>
            <person name="Cerqueira G.C."/>
            <person name="Chen F."/>
            <person name="Chen W."/>
            <person name="Choi C."/>
            <person name="Clum A."/>
            <person name="Dos Santos R.A."/>
            <person name="Damasio A.R."/>
            <person name="Diallinas G."/>
            <person name="Emri T."/>
            <person name="Fekete E."/>
            <person name="Flipphi M."/>
            <person name="Freyberg S."/>
            <person name="Gallo A."/>
            <person name="Gournas C."/>
            <person name="Habgood R."/>
            <person name="Hainaut M."/>
            <person name="Harispe M.L."/>
            <person name="Henrissat B."/>
            <person name="Hilden K.S."/>
            <person name="Hope R."/>
            <person name="Hossain A."/>
            <person name="Karabika E."/>
            <person name="Karaffa L."/>
            <person name="Karanyi Z."/>
            <person name="Krasevec N."/>
            <person name="Kuo A."/>
            <person name="Kusch H."/>
            <person name="LaButti K."/>
            <person name="Lagendijk E.L."/>
            <person name="Lapidus A."/>
            <person name="Levasseur A."/>
            <person name="Lindquist E."/>
            <person name="Lipzen A."/>
            <person name="Logrieco A.F."/>
            <person name="MacCabe A."/>
            <person name="Maekelae M.R."/>
            <person name="Malavazi I."/>
            <person name="Melin P."/>
            <person name="Meyer V."/>
            <person name="Mielnichuk N."/>
            <person name="Miskei M."/>
            <person name="Molnar A.P."/>
            <person name="Mule G."/>
            <person name="Ngan C.Y."/>
            <person name="Orejas M."/>
            <person name="Orosz E."/>
            <person name="Ouedraogo J.P."/>
            <person name="Overkamp K.M."/>
            <person name="Park H.-S."/>
            <person name="Perrone G."/>
            <person name="Piumi F."/>
            <person name="Punt P.J."/>
            <person name="Ram A.F."/>
            <person name="Ramon A."/>
            <person name="Rauscher S."/>
            <person name="Record E."/>
            <person name="Riano-Pachon D.M."/>
            <person name="Robert V."/>
            <person name="Roehrig J."/>
            <person name="Ruller R."/>
            <person name="Salamov A."/>
            <person name="Salih N.S."/>
            <person name="Samson R.A."/>
            <person name="Sandor E."/>
            <person name="Sanguinetti M."/>
            <person name="Schuetze T."/>
            <person name="Sepcic K."/>
            <person name="Shelest E."/>
            <person name="Sherlock G."/>
            <person name="Sophianopoulou V."/>
            <person name="Squina F.M."/>
            <person name="Sun H."/>
            <person name="Susca A."/>
            <person name="Todd R.B."/>
            <person name="Tsang A."/>
            <person name="Unkles S.E."/>
            <person name="van de Wiele N."/>
            <person name="van Rossen-Uffink D."/>
            <person name="Oliveira J.V."/>
            <person name="Vesth T.C."/>
            <person name="Visser J."/>
            <person name="Yu J.-H."/>
            <person name="Zhou M."/>
            <person name="Andersen M.R."/>
            <person name="Archer D.B."/>
            <person name="Baker S.E."/>
            <person name="Benoit I."/>
            <person name="Brakhage A.A."/>
            <person name="Braus G.H."/>
            <person name="Fischer R."/>
            <person name="Frisvad J.C."/>
            <person name="Goldman G.H."/>
            <person name="Houbraken J."/>
            <person name="Oakley B."/>
            <person name="Pocsi I."/>
            <person name="Scazzocchio C."/>
            <person name="Seiboth B."/>
            <person name="vanKuyk P.A."/>
            <person name="Wortman J."/>
            <person name="Dyer P.S."/>
            <person name="Grigoriev I.V."/>
        </authorList>
    </citation>
    <scope>NUCLEOTIDE SEQUENCE [LARGE SCALE GENOMIC DNA]</scope>
    <source>
        <strain evidence="4">DTO 134E9</strain>
    </source>
</reference>